<dbReference type="PANTHER" id="PTHR10680:SF28">
    <property type="entry name" value="SMP-30_GLUCONOLACTONASE_LRE-LIKE REGION DOMAIN-CONTAINING PROTEIN"/>
    <property type="match status" value="1"/>
</dbReference>
<feature type="chain" id="PRO_5032305885" evidence="5">
    <location>
        <begin position="22"/>
        <end position="354"/>
    </location>
</feature>
<accession>A0A815TE36</accession>
<dbReference type="AlphaFoldDB" id="A0A815TE36"/>
<evidence type="ECO:0000256" key="3">
    <source>
        <dbReference type="ARBA" id="ARBA00023180"/>
    </source>
</evidence>
<dbReference type="InterPro" id="IPR011042">
    <property type="entry name" value="6-blade_b-propeller_TolB-like"/>
</dbReference>
<evidence type="ECO:0000313" key="7">
    <source>
        <dbReference type="Proteomes" id="UP000663828"/>
    </source>
</evidence>
<name>A0A815TE36_ADIRI</name>
<dbReference type="SUPFAM" id="SSF63829">
    <property type="entry name" value="Calcium-dependent phosphotriesterase"/>
    <property type="match status" value="1"/>
</dbReference>
<evidence type="ECO:0000256" key="5">
    <source>
        <dbReference type="SAM" id="SignalP"/>
    </source>
</evidence>
<comment type="caution">
    <text evidence="6">The sequence shown here is derived from an EMBL/GenBank/DDBJ whole genome shotgun (WGS) entry which is preliminary data.</text>
</comment>
<dbReference type="PROSITE" id="PS51125">
    <property type="entry name" value="NHL"/>
    <property type="match status" value="1"/>
</dbReference>
<keyword evidence="2" id="KW-0677">Repeat</keyword>
<protein>
    <submittedName>
        <fullName evidence="6">Uncharacterized protein</fullName>
    </submittedName>
</protein>
<dbReference type="Gene3D" id="2.120.10.30">
    <property type="entry name" value="TolB, C-terminal domain"/>
    <property type="match status" value="2"/>
</dbReference>
<reference evidence="6" key="1">
    <citation type="submission" date="2021-02" db="EMBL/GenBank/DDBJ databases">
        <authorList>
            <person name="Nowell W R."/>
        </authorList>
    </citation>
    <scope>NUCLEOTIDE SEQUENCE</scope>
</reference>
<evidence type="ECO:0000313" key="6">
    <source>
        <dbReference type="EMBL" id="CAF1504032.1"/>
    </source>
</evidence>
<proteinExistence type="predicted"/>
<evidence type="ECO:0000256" key="2">
    <source>
        <dbReference type="ARBA" id="ARBA00022737"/>
    </source>
</evidence>
<dbReference type="InterPro" id="IPR001258">
    <property type="entry name" value="NHL_repeat"/>
</dbReference>
<feature type="signal peptide" evidence="5">
    <location>
        <begin position="1"/>
        <end position="21"/>
    </location>
</feature>
<evidence type="ECO:0000256" key="4">
    <source>
        <dbReference type="PROSITE-ProRule" id="PRU00504"/>
    </source>
</evidence>
<gene>
    <name evidence="6" type="ORF">XAT740_LOCUS39831</name>
</gene>
<keyword evidence="1 5" id="KW-0732">Signal</keyword>
<dbReference type="PANTHER" id="PTHR10680">
    <property type="entry name" value="PEPTIDYL-GLYCINE ALPHA-AMIDATING MONOOXYGENASE"/>
    <property type="match status" value="1"/>
</dbReference>
<feature type="repeat" description="NHL" evidence="4">
    <location>
        <begin position="285"/>
        <end position="322"/>
    </location>
</feature>
<keyword evidence="3" id="KW-0325">Glycoprotein</keyword>
<dbReference type="GO" id="GO:0005576">
    <property type="term" value="C:extracellular region"/>
    <property type="evidence" value="ECO:0007669"/>
    <property type="project" value="TreeGrafter"/>
</dbReference>
<dbReference type="CDD" id="cd05819">
    <property type="entry name" value="NHL"/>
    <property type="match status" value="1"/>
</dbReference>
<dbReference type="Proteomes" id="UP000663828">
    <property type="component" value="Unassembled WGS sequence"/>
</dbReference>
<dbReference type="Pfam" id="PF01436">
    <property type="entry name" value="NHL"/>
    <property type="match status" value="2"/>
</dbReference>
<evidence type="ECO:0000256" key="1">
    <source>
        <dbReference type="ARBA" id="ARBA00022729"/>
    </source>
</evidence>
<sequence>MVCIQYHLILSLLSCFSLHQAVSPLPTPIDSVCQGATWNRNGITVAGGLGLGSGLNQLYYPNGLFVDDRGIYIADTNNHRVMKWSSGASNGEVIVNGNDQVDGKPLGQLTKVVVDRDENVYVCDRDNKRVLKYRKDEKQGETILKDISCWGLALDNQGSLYVSDLEANLVMKWPDNLIVAGGNGRGNGLNQLSSPYNIFVDASRTLFIVDRGNNRIMKWLAGAQEGQLAIASKGFGNADDQLYKPMGVTVDGMGSVYVVEYINTRVVRWLDNAQAGKVIIGGPGYGSSPAQLYFPRDVAFDRDGNLYVADTNNNRIQMYTIDKSACVSGSLDRELIHIVKIFFSFSLIEMPNTY</sequence>
<dbReference type="EMBL" id="CAJNOR010004460">
    <property type="protein sequence ID" value="CAF1504032.1"/>
    <property type="molecule type" value="Genomic_DNA"/>
</dbReference>
<organism evidence="6 7">
    <name type="scientific">Adineta ricciae</name>
    <name type="common">Rotifer</name>
    <dbReference type="NCBI Taxonomy" id="249248"/>
    <lineage>
        <taxon>Eukaryota</taxon>
        <taxon>Metazoa</taxon>
        <taxon>Spiralia</taxon>
        <taxon>Gnathifera</taxon>
        <taxon>Rotifera</taxon>
        <taxon>Eurotatoria</taxon>
        <taxon>Bdelloidea</taxon>
        <taxon>Adinetida</taxon>
        <taxon>Adinetidae</taxon>
        <taxon>Adineta</taxon>
    </lineage>
</organism>
<keyword evidence="7" id="KW-1185">Reference proteome</keyword>